<dbReference type="InterPro" id="IPR020846">
    <property type="entry name" value="MFS_dom"/>
</dbReference>
<keyword evidence="4" id="KW-0472">Membrane</keyword>
<comment type="caution">
    <text evidence="6">The sequence shown here is derived from an EMBL/GenBank/DDBJ whole genome shotgun (WGS) entry which is preliminary data.</text>
</comment>
<sequence>MAALQHIPKDSLDEASIESPPSTPAVTNDLSPLPSPAIPTPDAGLTAWLQVLAGHLVLFNSWGYIISFGIFQPYYARTLGIELSAVAWIGSIQICLIFFVGTFSGRAFDAGYYRPVLVAGCLLQLVGIFTTAVARTFWQLFLAQGLCQGLGCGFVFAPTIAHLSTYFSRRRSMAISLSACGGGTGGMVFPLMAQQLLPRVGFAWTVRAMGLVVLVSSAVLLAVVRTRLPPRRAGPVVELAAFRETPYLLFAVSMFFTLWASYFAYYYARAYALDIFMGSQSTSFTMLLVINALGIPGRLVPAFLADRYFGAVNTFIPIIFAAATCIFAWAGVRSLADDYVWGCFYGFFGAAIQGMFPSTLAGLTTDLSKNGTRIGMIFTTVSVAALTGPPLAGKLIEIGGGYLAAQMWGGACLVLGGLLLVAARWASLPRDREKL</sequence>
<dbReference type="Pfam" id="PF07690">
    <property type="entry name" value="MFS_1"/>
    <property type="match status" value="1"/>
</dbReference>
<evidence type="ECO:0000256" key="3">
    <source>
        <dbReference type="SAM" id="MobiDB-lite"/>
    </source>
</evidence>
<dbReference type="Proteomes" id="UP000236621">
    <property type="component" value="Unassembled WGS sequence"/>
</dbReference>
<organism evidence="6 7">
    <name type="scientific">Tolypocladium capitatum</name>
    <dbReference type="NCBI Taxonomy" id="45235"/>
    <lineage>
        <taxon>Eukaryota</taxon>
        <taxon>Fungi</taxon>
        <taxon>Dikarya</taxon>
        <taxon>Ascomycota</taxon>
        <taxon>Pezizomycotina</taxon>
        <taxon>Sordariomycetes</taxon>
        <taxon>Hypocreomycetidae</taxon>
        <taxon>Hypocreales</taxon>
        <taxon>Ophiocordycipitaceae</taxon>
        <taxon>Tolypocladium</taxon>
    </lineage>
</organism>
<feature type="transmembrane region" description="Helical" evidence="4">
    <location>
        <begin position="271"/>
        <end position="296"/>
    </location>
</feature>
<comment type="similarity">
    <text evidence="2">Belongs to the major facilitator superfamily. Monocarboxylate porter (TC 2.A.1.13) family.</text>
</comment>
<dbReference type="AlphaFoldDB" id="A0A2K3QL01"/>
<feature type="transmembrane region" description="Helical" evidence="4">
    <location>
        <begin position="85"/>
        <end position="104"/>
    </location>
</feature>
<dbReference type="GO" id="GO:0022857">
    <property type="term" value="F:transmembrane transporter activity"/>
    <property type="evidence" value="ECO:0007669"/>
    <property type="project" value="InterPro"/>
</dbReference>
<protein>
    <submittedName>
        <fullName evidence="6">Transporter MCH4</fullName>
    </submittedName>
</protein>
<feature type="transmembrane region" description="Helical" evidence="4">
    <location>
        <begin position="405"/>
        <end position="426"/>
    </location>
</feature>
<feature type="transmembrane region" description="Helical" evidence="4">
    <location>
        <begin position="344"/>
        <end position="363"/>
    </location>
</feature>
<feature type="transmembrane region" description="Helical" evidence="4">
    <location>
        <begin position="173"/>
        <end position="192"/>
    </location>
</feature>
<keyword evidence="4" id="KW-0812">Transmembrane</keyword>
<feature type="transmembrane region" description="Helical" evidence="4">
    <location>
        <begin position="245"/>
        <end position="265"/>
    </location>
</feature>
<feature type="transmembrane region" description="Helical" evidence="4">
    <location>
        <begin position="204"/>
        <end position="224"/>
    </location>
</feature>
<dbReference type="OrthoDB" id="2019491at2759"/>
<dbReference type="SUPFAM" id="SSF103473">
    <property type="entry name" value="MFS general substrate transporter"/>
    <property type="match status" value="1"/>
</dbReference>
<dbReference type="InterPro" id="IPR036259">
    <property type="entry name" value="MFS_trans_sf"/>
</dbReference>
<feature type="transmembrane region" description="Helical" evidence="4">
    <location>
        <begin position="308"/>
        <end position="332"/>
    </location>
</feature>
<reference evidence="6 7" key="1">
    <citation type="submission" date="2017-08" db="EMBL/GenBank/DDBJ databases">
        <title>Harnessing the power of phylogenomics to disentangle the directionality and signatures of interkingdom host jumping in the parasitic fungal genus Tolypocladium.</title>
        <authorList>
            <person name="Quandt C.A."/>
            <person name="Patterson W."/>
            <person name="Spatafora J.W."/>
        </authorList>
    </citation>
    <scope>NUCLEOTIDE SEQUENCE [LARGE SCALE GENOMIC DNA]</scope>
    <source>
        <strain evidence="6 7">CBS 113982</strain>
    </source>
</reference>
<keyword evidence="7" id="KW-1185">Reference proteome</keyword>
<accession>A0A2K3QL01</accession>
<dbReference type="EMBL" id="NRSZ01000286">
    <property type="protein sequence ID" value="PNY28222.1"/>
    <property type="molecule type" value="Genomic_DNA"/>
</dbReference>
<feature type="transmembrane region" description="Helical" evidence="4">
    <location>
        <begin position="116"/>
        <end position="134"/>
    </location>
</feature>
<feature type="transmembrane region" description="Helical" evidence="4">
    <location>
        <begin position="375"/>
        <end position="393"/>
    </location>
</feature>
<gene>
    <name evidence="6" type="ORF">TCAP_01860</name>
</gene>
<evidence type="ECO:0000256" key="4">
    <source>
        <dbReference type="SAM" id="Phobius"/>
    </source>
</evidence>
<feature type="transmembrane region" description="Helical" evidence="4">
    <location>
        <begin position="140"/>
        <end position="161"/>
    </location>
</feature>
<evidence type="ECO:0000256" key="2">
    <source>
        <dbReference type="ARBA" id="ARBA00006727"/>
    </source>
</evidence>
<proteinExistence type="inferred from homology"/>
<dbReference type="PROSITE" id="PS50850">
    <property type="entry name" value="MFS"/>
    <property type="match status" value="1"/>
</dbReference>
<dbReference type="STRING" id="45235.A0A2K3QL01"/>
<feature type="region of interest" description="Disordered" evidence="3">
    <location>
        <begin position="1"/>
        <end position="31"/>
    </location>
</feature>
<dbReference type="PANTHER" id="PTHR11360:SF130">
    <property type="entry name" value="MAJOR FACILITATOR SUPERFAMILY (MFS) PROFILE DOMAIN-CONTAINING PROTEIN-RELATED"/>
    <property type="match status" value="1"/>
</dbReference>
<dbReference type="PANTHER" id="PTHR11360">
    <property type="entry name" value="MONOCARBOXYLATE TRANSPORTER"/>
    <property type="match status" value="1"/>
</dbReference>
<keyword evidence="4" id="KW-1133">Transmembrane helix</keyword>
<evidence type="ECO:0000313" key="6">
    <source>
        <dbReference type="EMBL" id="PNY28222.1"/>
    </source>
</evidence>
<name>A0A2K3QL01_9HYPO</name>
<evidence type="ECO:0000256" key="1">
    <source>
        <dbReference type="ARBA" id="ARBA00004141"/>
    </source>
</evidence>
<comment type="subcellular location">
    <subcellularLocation>
        <location evidence="1">Membrane</location>
        <topology evidence="1">Multi-pass membrane protein</topology>
    </subcellularLocation>
</comment>
<dbReference type="InterPro" id="IPR011701">
    <property type="entry name" value="MFS"/>
</dbReference>
<feature type="transmembrane region" description="Helical" evidence="4">
    <location>
        <begin position="45"/>
        <end position="65"/>
    </location>
</feature>
<dbReference type="GO" id="GO:0016020">
    <property type="term" value="C:membrane"/>
    <property type="evidence" value="ECO:0007669"/>
    <property type="project" value="UniProtKB-SubCell"/>
</dbReference>
<evidence type="ECO:0000313" key="7">
    <source>
        <dbReference type="Proteomes" id="UP000236621"/>
    </source>
</evidence>
<dbReference type="InterPro" id="IPR050327">
    <property type="entry name" value="Proton-linked_MCT"/>
</dbReference>
<dbReference type="Gene3D" id="1.20.1250.20">
    <property type="entry name" value="MFS general substrate transporter like domains"/>
    <property type="match status" value="2"/>
</dbReference>
<feature type="domain" description="Major facilitator superfamily (MFS) profile" evidence="5">
    <location>
        <begin position="47"/>
        <end position="434"/>
    </location>
</feature>
<evidence type="ECO:0000259" key="5">
    <source>
        <dbReference type="PROSITE" id="PS50850"/>
    </source>
</evidence>